<dbReference type="PANTHER" id="PTHR35317">
    <property type="entry name" value="OS04G0629600 PROTEIN"/>
    <property type="match status" value="1"/>
</dbReference>
<keyword evidence="3" id="KW-1185">Reference proteome</keyword>
<dbReference type="AlphaFoldDB" id="A0AAV3QXK7"/>
<evidence type="ECO:0000313" key="2">
    <source>
        <dbReference type="EMBL" id="GAA0168384.1"/>
    </source>
</evidence>
<dbReference type="Pfam" id="PF22936">
    <property type="entry name" value="Pol_BBD"/>
    <property type="match status" value="1"/>
</dbReference>
<protein>
    <recommendedName>
        <fullName evidence="1">Retrovirus-related Pol polyprotein from transposon TNT 1-94-like beta-barrel domain-containing protein</fullName>
    </recommendedName>
</protein>
<evidence type="ECO:0000259" key="1">
    <source>
        <dbReference type="Pfam" id="PF22936"/>
    </source>
</evidence>
<gene>
    <name evidence="2" type="ORF">LIER_23111</name>
</gene>
<evidence type="ECO:0000313" key="3">
    <source>
        <dbReference type="Proteomes" id="UP001454036"/>
    </source>
</evidence>
<sequence>MINTLRREFELLEMKKGETIESYFAIVNTVSNRLRNNGDDMSEVKIVEKILRTMTDEFTYVVVSIEESNDIEAMTMDELQSTLFTHEQKLNKKRNTEDEQYECPKWNKEANFAEVDEKEEEMLLMACTEETQTAGKKGTWFIDSGCSNHMCNDAEMFTTMDSSFNHYVKLGNNSRMVVSVAREGINSVVWA</sequence>
<comment type="caution">
    <text evidence="2">The sequence shown here is derived from an EMBL/GenBank/DDBJ whole genome shotgun (WGS) entry which is preliminary data.</text>
</comment>
<dbReference type="EMBL" id="BAABME010006451">
    <property type="protein sequence ID" value="GAA0168384.1"/>
    <property type="molecule type" value="Genomic_DNA"/>
</dbReference>
<dbReference type="Proteomes" id="UP001454036">
    <property type="component" value="Unassembled WGS sequence"/>
</dbReference>
<dbReference type="InterPro" id="IPR054722">
    <property type="entry name" value="PolX-like_BBD"/>
</dbReference>
<name>A0AAV3QXK7_LITER</name>
<proteinExistence type="predicted"/>
<dbReference type="Pfam" id="PF14223">
    <property type="entry name" value="Retrotran_gag_2"/>
    <property type="match status" value="1"/>
</dbReference>
<dbReference type="PANTHER" id="PTHR35317:SF27">
    <property type="entry name" value="RETROVIRUS-RELATED POL POLYPROTEIN FROM TRANSPOSON TNT 1-94"/>
    <property type="match status" value="1"/>
</dbReference>
<organism evidence="2 3">
    <name type="scientific">Lithospermum erythrorhizon</name>
    <name type="common">Purple gromwell</name>
    <name type="synonym">Lithospermum officinale var. erythrorhizon</name>
    <dbReference type="NCBI Taxonomy" id="34254"/>
    <lineage>
        <taxon>Eukaryota</taxon>
        <taxon>Viridiplantae</taxon>
        <taxon>Streptophyta</taxon>
        <taxon>Embryophyta</taxon>
        <taxon>Tracheophyta</taxon>
        <taxon>Spermatophyta</taxon>
        <taxon>Magnoliopsida</taxon>
        <taxon>eudicotyledons</taxon>
        <taxon>Gunneridae</taxon>
        <taxon>Pentapetalae</taxon>
        <taxon>asterids</taxon>
        <taxon>lamiids</taxon>
        <taxon>Boraginales</taxon>
        <taxon>Boraginaceae</taxon>
        <taxon>Boraginoideae</taxon>
        <taxon>Lithospermeae</taxon>
        <taxon>Lithospermum</taxon>
    </lineage>
</organism>
<reference evidence="2 3" key="1">
    <citation type="submission" date="2024-01" db="EMBL/GenBank/DDBJ databases">
        <title>The complete chloroplast genome sequence of Lithospermum erythrorhizon: insights into the phylogenetic relationship among Boraginaceae species and the maternal lineages of purple gromwells.</title>
        <authorList>
            <person name="Okada T."/>
            <person name="Watanabe K."/>
        </authorList>
    </citation>
    <scope>NUCLEOTIDE SEQUENCE [LARGE SCALE GENOMIC DNA]</scope>
</reference>
<feature type="domain" description="Retrovirus-related Pol polyprotein from transposon TNT 1-94-like beta-barrel" evidence="1">
    <location>
        <begin position="140"/>
        <end position="178"/>
    </location>
</feature>
<accession>A0AAV3QXK7</accession>